<evidence type="ECO:0000313" key="3">
    <source>
        <dbReference type="Proteomes" id="UP000789405"/>
    </source>
</evidence>
<proteinExistence type="predicted"/>
<evidence type="ECO:0000256" key="1">
    <source>
        <dbReference type="SAM" id="MobiDB-lite"/>
    </source>
</evidence>
<dbReference type="EMBL" id="CAJVPY010006148">
    <property type="protein sequence ID" value="CAG8657238.1"/>
    <property type="molecule type" value="Genomic_DNA"/>
</dbReference>
<organism evidence="2 3">
    <name type="scientific">Dentiscutata erythropus</name>
    <dbReference type="NCBI Taxonomy" id="1348616"/>
    <lineage>
        <taxon>Eukaryota</taxon>
        <taxon>Fungi</taxon>
        <taxon>Fungi incertae sedis</taxon>
        <taxon>Mucoromycota</taxon>
        <taxon>Glomeromycotina</taxon>
        <taxon>Glomeromycetes</taxon>
        <taxon>Diversisporales</taxon>
        <taxon>Gigasporaceae</taxon>
        <taxon>Dentiscutata</taxon>
    </lineage>
</organism>
<sequence>MKLVLVNKERRRQLRQEQSTLLRGKKHNCNEQEAKQPSARYTKPGARY</sequence>
<dbReference type="Proteomes" id="UP000789405">
    <property type="component" value="Unassembled WGS sequence"/>
</dbReference>
<evidence type="ECO:0000313" key="2">
    <source>
        <dbReference type="EMBL" id="CAG8657238.1"/>
    </source>
</evidence>
<name>A0A9N9E2G1_9GLOM</name>
<feature type="region of interest" description="Disordered" evidence="1">
    <location>
        <begin position="1"/>
        <end position="48"/>
    </location>
</feature>
<protein>
    <submittedName>
        <fullName evidence="2">22264_t:CDS:1</fullName>
    </submittedName>
</protein>
<dbReference type="AlphaFoldDB" id="A0A9N9E2G1"/>
<accession>A0A9N9E2G1</accession>
<comment type="caution">
    <text evidence="2">The sequence shown here is derived from an EMBL/GenBank/DDBJ whole genome shotgun (WGS) entry which is preliminary data.</text>
</comment>
<reference evidence="2" key="1">
    <citation type="submission" date="2021-06" db="EMBL/GenBank/DDBJ databases">
        <authorList>
            <person name="Kallberg Y."/>
            <person name="Tangrot J."/>
            <person name="Rosling A."/>
        </authorList>
    </citation>
    <scope>NUCLEOTIDE SEQUENCE</scope>
    <source>
        <strain evidence="2">MA453B</strain>
    </source>
</reference>
<keyword evidence="3" id="KW-1185">Reference proteome</keyword>
<gene>
    <name evidence="2" type="ORF">DERYTH_LOCUS10512</name>
</gene>